<reference evidence="1 2" key="1">
    <citation type="submission" date="2017-04" db="EMBL/GenBank/DDBJ databases">
        <title>Draft genome sequence of Marssonina coronaria NL1: causal agent of apple blotch.</title>
        <authorList>
            <person name="Cheng Q."/>
        </authorList>
    </citation>
    <scope>NUCLEOTIDE SEQUENCE [LARGE SCALE GENOMIC DNA]</scope>
    <source>
        <strain evidence="1 2">NL1</strain>
    </source>
</reference>
<dbReference type="OrthoDB" id="3525976at2759"/>
<organism evidence="1 2">
    <name type="scientific">Diplocarpon coronariae</name>
    <dbReference type="NCBI Taxonomy" id="2795749"/>
    <lineage>
        <taxon>Eukaryota</taxon>
        <taxon>Fungi</taxon>
        <taxon>Dikarya</taxon>
        <taxon>Ascomycota</taxon>
        <taxon>Pezizomycotina</taxon>
        <taxon>Leotiomycetes</taxon>
        <taxon>Helotiales</taxon>
        <taxon>Drepanopezizaceae</taxon>
        <taxon>Diplocarpon</taxon>
    </lineage>
</organism>
<gene>
    <name evidence="1" type="ORF">B2J93_2176</name>
</gene>
<dbReference type="Proteomes" id="UP000242519">
    <property type="component" value="Unassembled WGS sequence"/>
</dbReference>
<keyword evidence="2" id="KW-1185">Reference proteome</keyword>
<dbReference type="EMBL" id="MZNU01000174">
    <property type="protein sequence ID" value="OWP03664.1"/>
    <property type="molecule type" value="Genomic_DNA"/>
</dbReference>
<name>A0A218Z7H9_9HELO</name>
<dbReference type="AlphaFoldDB" id="A0A218Z7H9"/>
<sequence length="303" mass="34710">MILLRGVLPRSLRIQRTSVSRPVDFRRSVQLWNATSAGVRYLNKNILYFTDALELYPNPNDVTIDLWPHGEGKSSRQRMSLAEYFQIHAQPGKLLVPREMPKPVDGGLPGGDSKAEEEVPCYTQKSIETLFSSYKPKPKKSFKGYTAPHEFHLIAPGQRTFEYAMFRMCAHIRAGHIIEMHIRYIKERVPNREIFTSRLAQYVHMRPDVIIAAMPERTGYLVEPQMNFIESCWVMRHKKLTKQGHEPPSDTLKFKASQKRASHVFYMGENGTYEPLFTLRQKMAEEKKAAEAHGNGQGTGSSS</sequence>
<dbReference type="InParanoid" id="A0A218Z7H9"/>
<evidence type="ECO:0000313" key="1">
    <source>
        <dbReference type="EMBL" id="OWP03664.1"/>
    </source>
</evidence>
<accession>A0A218Z7H9</accession>
<proteinExistence type="predicted"/>
<protein>
    <submittedName>
        <fullName evidence="1">Uncharacterized protein</fullName>
    </submittedName>
</protein>
<comment type="caution">
    <text evidence="1">The sequence shown here is derived from an EMBL/GenBank/DDBJ whole genome shotgun (WGS) entry which is preliminary data.</text>
</comment>
<evidence type="ECO:0000313" key="2">
    <source>
        <dbReference type="Proteomes" id="UP000242519"/>
    </source>
</evidence>